<dbReference type="EMBL" id="JANBPK010001076">
    <property type="protein sequence ID" value="KAJ2926191.1"/>
    <property type="molecule type" value="Genomic_DNA"/>
</dbReference>
<sequence length="1213" mass="135971">MDPQEVERMTSTIADAFSAAWKKHSTEYTIGPNSREYWSEECTRALEGYRREMSTENHKAFRSAVKAAKREFFDKRIKEERKNPPCEAIQFDGRPCHNLGDLWNALHSTYNAASDRPVDVSILEELPDEPERPWPKFSQLELRQALEACSARSAPGPDHITWRHLKQILALPECGEIIIALANGCIESGHWPRHFKESTSVIMPKLNKPSYSAPKAFRPIVLLNALGKLIEKMISNGFQHDMIKYNLVDPNQMGGVRQRSTEDAGLFLTHLVRSGWAQKLQTSVVAFDIAQFFPLINHQFLLAVLEKLGFNRRVVGVGQGSALSPVLSALVIALVMKLFRKRSAGLGCTLILYVDDGDIIVQSSEIDTNCVMLRHAYSIVFELFTKSGLALEHDKTELFHFTRARTGFDQALDLGYAPYTGDNPLRPKTFWRYLGFYFDRKLTFQEHVRYYTMKALTTVMAMRILGNSTRRLSPRNKRILYRACVVPIATYSHRLWYFEGAKNEGALKSLTSMQRKAACWITETSGKIHTLIEVFSPTAEENTPGEQLLDRHQGRVLFDEFNPKGEDALPKRRSFLDTLQRQAAQQRSTVCCGTDCSVPKRAAHQATASFVIDRAGHDPATSTWVAGKITSACAELFAIRAAVVRATTLDGCDMQTCIFVGYPPDYSAWMFYNPITKQFIISDRSARACPAPRLVPPPIDNWEPRHPSPAITDSDDSDNDLGGYAEVHTAQHWQAAAADEILTLIANGTWELVELPPGEKAIPSGWVFKTKRTSTGEVERYKGRVVAKGCSQRPGIDYDDTYSPTFRAATLRTTLAAAGIEDMELRSVDISAAFTNGDLEEIIYMRQPEGFHEGGPNIVCRLKKSLYGLKQAARQWNKKLYSVLLELSFTSLQSDRSVYVYIYAKGEVRIIMPVYIDNITLASKNTALLDQTVLDLSKHFKLRDLGETKFLLGVEVIRDRANRSISLSQRQYIINMLERYSMAECNPVGTPLAPGTKLSKSMHPQTQSAPLTTLSTMTRPDISYAVGYLGHFSSNPGPRHWAAVKHLFCYLKGSMDYKLTYSGKDSSVVFDTYCDASHGDYLDSRRSTGGYLTVMGGGAIGWPSKLQPIVALSSTEAEYMVATEAAKEMRNILHEFGFPQHGASPLHIDNQSAISVSKNPEHFGRMKHLDLRFFWLRDVVEEGTIAPLHIPGTEQPADALTKALALPQIRLAR</sequence>
<dbReference type="PANTHER" id="PTHR33481:SF1">
    <property type="entry name" value="ENDONUCLEASE_EXONUCLEASE_PHOSPHATASE DOMAIN-CONTAINING PROTEIN-RELATED"/>
    <property type="match status" value="1"/>
</dbReference>
<comment type="caution">
    <text evidence="3">The sequence shown here is derived from an EMBL/GenBank/DDBJ whole genome shotgun (WGS) entry which is preliminary data.</text>
</comment>
<dbReference type="AlphaFoldDB" id="A0A9W8J0C8"/>
<protein>
    <recommendedName>
        <fullName evidence="2">Reverse transcriptase domain-containing protein</fullName>
    </recommendedName>
</protein>
<evidence type="ECO:0000256" key="1">
    <source>
        <dbReference type="SAM" id="MobiDB-lite"/>
    </source>
</evidence>
<dbReference type="Pfam" id="PF00078">
    <property type="entry name" value="RVT_1"/>
    <property type="match status" value="1"/>
</dbReference>
<organism evidence="3 4">
    <name type="scientific">Candolleomyces eurysporus</name>
    <dbReference type="NCBI Taxonomy" id="2828524"/>
    <lineage>
        <taxon>Eukaryota</taxon>
        <taxon>Fungi</taxon>
        <taxon>Dikarya</taxon>
        <taxon>Basidiomycota</taxon>
        <taxon>Agaricomycotina</taxon>
        <taxon>Agaricomycetes</taxon>
        <taxon>Agaricomycetidae</taxon>
        <taxon>Agaricales</taxon>
        <taxon>Agaricineae</taxon>
        <taxon>Psathyrellaceae</taxon>
        <taxon>Candolleomyces</taxon>
    </lineage>
</organism>
<dbReference type="SUPFAM" id="SSF56672">
    <property type="entry name" value="DNA/RNA polymerases"/>
    <property type="match status" value="2"/>
</dbReference>
<dbReference type="CDD" id="cd01650">
    <property type="entry name" value="RT_nLTR_like"/>
    <property type="match status" value="1"/>
</dbReference>
<evidence type="ECO:0000313" key="4">
    <source>
        <dbReference type="Proteomes" id="UP001140091"/>
    </source>
</evidence>
<feature type="non-terminal residue" evidence="3">
    <location>
        <position position="1213"/>
    </location>
</feature>
<dbReference type="InterPro" id="IPR043502">
    <property type="entry name" value="DNA/RNA_pol_sf"/>
</dbReference>
<dbReference type="InterPro" id="IPR013103">
    <property type="entry name" value="RVT_2"/>
</dbReference>
<feature type="region of interest" description="Disordered" evidence="1">
    <location>
        <begin position="695"/>
        <end position="718"/>
    </location>
</feature>
<keyword evidence="4" id="KW-1185">Reference proteome</keyword>
<accession>A0A9W8J0C8</accession>
<reference evidence="3" key="1">
    <citation type="submission" date="2022-06" db="EMBL/GenBank/DDBJ databases">
        <title>Genome Sequence of Candolleomyces eurysporus.</title>
        <authorList>
            <person name="Buettner E."/>
        </authorList>
    </citation>
    <scope>NUCLEOTIDE SEQUENCE</scope>
    <source>
        <strain evidence="3">VTCC 930004</strain>
    </source>
</reference>
<dbReference type="InterPro" id="IPR000477">
    <property type="entry name" value="RT_dom"/>
</dbReference>
<evidence type="ECO:0000313" key="3">
    <source>
        <dbReference type="EMBL" id="KAJ2926191.1"/>
    </source>
</evidence>
<feature type="domain" description="Reverse transcriptase" evidence="2">
    <location>
        <begin position="184"/>
        <end position="438"/>
    </location>
</feature>
<dbReference type="CDD" id="cd09272">
    <property type="entry name" value="RNase_HI_RT_Ty1"/>
    <property type="match status" value="1"/>
</dbReference>
<name>A0A9W8J0C8_9AGAR</name>
<dbReference type="Pfam" id="PF07727">
    <property type="entry name" value="RVT_2"/>
    <property type="match status" value="1"/>
</dbReference>
<dbReference type="PROSITE" id="PS50878">
    <property type="entry name" value="RT_POL"/>
    <property type="match status" value="1"/>
</dbReference>
<dbReference type="PANTHER" id="PTHR33481">
    <property type="entry name" value="REVERSE TRANSCRIPTASE"/>
    <property type="match status" value="1"/>
</dbReference>
<dbReference type="OrthoDB" id="4841169at2759"/>
<gene>
    <name evidence="3" type="ORF">H1R20_g10905</name>
</gene>
<proteinExistence type="predicted"/>
<evidence type="ECO:0000259" key="2">
    <source>
        <dbReference type="PROSITE" id="PS50878"/>
    </source>
</evidence>
<dbReference type="Proteomes" id="UP001140091">
    <property type="component" value="Unassembled WGS sequence"/>
</dbReference>